<sequence>MSPSPTTRAPAPPPSPRALLTTRLGHLAMAMLVVELLAGMQTYINQTVLPLLATDLDARDSYGLVTAAAQVPAFLTMPLGGAMLERWRAGALMTALTALLTAGAVIGALAPTIWAYILGEVLRGLAAGALATVSMGVLVAGMPDAWRRLYAAAGSAMWVVSSLIGPAYAAALSAAAGWRWALVGYLPVLVAARAAMAREAAGLRVGGDDGAPWIPALAMAGGVGAIGAARASGPWFWPMAGLGMALVVGACARVFPAGSLRLARGRGAAVGTLAWLCSLYFTIDLVVAPAAHDALGLGPGAIGWALTTAGVCWSVIAMRCGARPARDPGLLRRRTALAGIAFASGGTLMIVALAGAAPWWCLHAGFGVLGAGMGLTNQDAWLRVITAPEIDDGISQARAATSAAVASSAGAAALATLITAAVAPTTAGVEARLLVPVLIVLVVGLAATPLLARRMD</sequence>
<dbReference type="GO" id="GO:0022857">
    <property type="term" value="F:transmembrane transporter activity"/>
    <property type="evidence" value="ECO:0007669"/>
    <property type="project" value="InterPro"/>
</dbReference>
<dbReference type="InterPro" id="IPR011701">
    <property type="entry name" value="MFS"/>
</dbReference>
<evidence type="ECO:0000256" key="4">
    <source>
        <dbReference type="ARBA" id="ARBA00023136"/>
    </source>
</evidence>
<dbReference type="Gene3D" id="1.20.1250.20">
    <property type="entry name" value="MFS general substrate transporter like domains"/>
    <property type="match status" value="1"/>
</dbReference>
<evidence type="ECO:0000259" key="6">
    <source>
        <dbReference type="PROSITE" id="PS50850"/>
    </source>
</evidence>
<feature type="transmembrane region" description="Helical" evidence="5">
    <location>
        <begin position="337"/>
        <end position="360"/>
    </location>
</feature>
<feature type="transmembrane region" description="Helical" evidence="5">
    <location>
        <begin position="124"/>
        <end position="142"/>
    </location>
</feature>
<keyword evidence="3 5" id="KW-1133">Transmembrane helix</keyword>
<feature type="transmembrane region" description="Helical" evidence="5">
    <location>
        <begin position="267"/>
        <end position="288"/>
    </location>
</feature>
<evidence type="ECO:0000256" key="1">
    <source>
        <dbReference type="ARBA" id="ARBA00004651"/>
    </source>
</evidence>
<feature type="transmembrane region" description="Helical" evidence="5">
    <location>
        <begin position="177"/>
        <end position="198"/>
    </location>
</feature>
<comment type="subcellular location">
    <subcellularLocation>
        <location evidence="1">Cell membrane</location>
        <topology evidence="1">Multi-pass membrane protein</topology>
    </subcellularLocation>
</comment>
<evidence type="ECO:0000313" key="7">
    <source>
        <dbReference type="EMBL" id="XCP81845.1"/>
    </source>
</evidence>
<accession>A0AAU8N1A0</accession>
<evidence type="ECO:0000256" key="5">
    <source>
        <dbReference type="SAM" id="Phobius"/>
    </source>
</evidence>
<dbReference type="RefSeq" id="WP_366180099.1">
    <property type="nucleotide sequence ID" value="NZ_CP159989.1"/>
</dbReference>
<feature type="transmembrane region" description="Helical" evidence="5">
    <location>
        <begin position="149"/>
        <end position="171"/>
    </location>
</feature>
<evidence type="ECO:0000256" key="3">
    <source>
        <dbReference type="ARBA" id="ARBA00022989"/>
    </source>
</evidence>
<dbReference type="InterPro" id="IPR020846">
    <property type="entry name" value="MFS_dom"/>
</dbReference>
<gene>
    <name evidence="7" type="ORF">ABXS69_07530</name>
</gene>
<reference evidence="7" key="1">
    <citation type="submission" date="2024-05" db="EMBL/GenBank/DDBJ databases">
        <title>Draft genome assemblies of 36 bacteria isolated from hibernating arctic ground squirrels.</title>
        <authorList>
            <person name="McKee H."/>
            <person name="Mullen L."/>
            <person name="Drown D.M."/>
            <person name="Duddleston K.N."/>
        </authorList>
    </citation>
    <scope>NUCLEOTIDE SEQUENCE</scope>
    <source>
        <strain evidence="7">AR004</strain>
    </source>
</reference>
<organism evidence="7">
    <name type="scientific">Actinomyces timonensis</name>
    <dbReference type="NCBI Taxonomy" id="1288391"/>
    <lineage>
        <taxon>Bacteria</taxon>
        <taxon>Bacillati</taxon>
        <taxon>Actinomycetota</taxon>
        <taxon>Actinomycetes</taxon>
        <taxon>Actinomycetales</taxon>
        <taxon>Actinomycetaceae</taxon>
        <taxon>Actinomyces</taxon>
    </lineage>
</organism>
<dbReference type="EMBL" id="CP159989">
    <property type="protein sequence ID" value="XCP81845.1"/>
    <property type="molecule type" value="Genomic_DNA"/>
</dbReference>
<dbReference type="PROSITE" id="PS50850">
    <property type="entry name" value="MFS"/>
    <property type="match status" value="1"/>
</dbReference>
<feature type="transmembrane region" description="Helical" evidence="5">
    <location>
        <begin position="64"/>
        <end position="84"/>
    </location>
</feature>
<feature type="transmembrane region" description="Helical" evidence="5">
    <location>
        <begin position="235"/>
        <end position="255"/>
    </location>
</feature>
<evidence type="ECO:0000256" key="2">
    <source>
        <dbReference type="ARBA" id="ARBA00022692"/>
    </source>
</evidence>
<name>A0AAU8N1A0_9ACTO</name>
<feature type="transmembrane region" description="Helical" evidence="5">
    <location>
        <begin position="294"/>
        <end position="316"/>
    </location>
</feature>
<dbReference type="PANTHER" id="PTHR23501">
    <property type="entry name" value="MAJOR FACILITATOR SUPERFAMILY"/>
    <property type="match status" value="1"/>
</dbReference>
<feature type="transmembrane region" description="Helical" evidence="5">
    <location>
        <begin position="96"/>
        <end position="118"/>
    </location>
</feature>
<dbReference type="AlphaFoldDB" id="A0AAU8N1A0"/>
<keyword evidence="2 5" id="KW-0812">Transmembrane</keyword>
<feature type="transmembrane region" description="Helical" evidence="5">
    <location>
        <begin position="433"/>
        <end position="452"/>
    </location>
</feature>
<dbReference type="Pfam" id="PF07690">
    <property type="entry name" value="MFS_1"/>
    <property type="match status" value="1"/>
</dbReference>
<feature type="transmembrane region" description="Helical" evidence="5">
    <location>
        <begin position="210"/>
        <end position="229"/>
    </location>
</feature>
<proteinExistence type="predicted"/>
<keyword evidence="4 5" id="KW-0472">Membrane</keyword>
<protein>
    <submittedName>
        <fullName evidence="7">MFS transporter</fullName>
    </submittedName>
</protein>
<feature type="domain" description="Major facilitator superfamily (MFS) profile" evidence="6">
    <location>
        <begin position="27"/>
        <end position="456"/>
    </location>
</feature>
<dbReference type="PANTHER" id="PTHR23501:SF154">
    <property type="entry name" value="MULTIDRUG-EFFLUX TRANSPORTER RV1634-RELATED"/>
    <property type="match status" value="1"/>
</dbReference>
<dbReference type="GO" id="GO:0005886">
    <property type="term" value="C:plasma membrane"/>
    <property type="evidence" value="ECO:0007669"/>
    <property type="project" value="UniProtKB-SubCell"/>
</dbReference>
<dbReference type="SUPFAM" id="SSF103473">
    <property type="entry name" value="MFS general substrate transporter"/>
    <property type="match status" value="1"/>
</dbReference>
<dbReference type="InterPro" id="IPR036259">
    <property type="entry name" value="MFS_trans_sf"/>
</dbReference>